<dbReference type="PROSITE" id="PS50847">
    <property type="entry name" value="GRAM_POS_ANCHORING"/>
    <property type="match status" value="1"/>
</dbReference>
<dbReference type="InterPro" id="IPR013783">
    <property type="entry name" value="Ig-like_fold"/>
</dbReference>
<evidence type="ECO:0000313" key="9">
    <source>
        <dbReference type="Proteomes" id="UP000029093"/>
    </source>
</evidence>
<dbReference type="Gene3D" id="2.60.40.740">
    <property type="match status" value="1"/>
</dbReference>
<keyword evidence="2" id="KW-0964">Secreted</keyword>
<organism evidence="8 9">
    <name type="scientific">Bifidobacterium boum</name>
    <dbReference type="NCBI Taxonomy" id="78343"/>
    <lineage>
        <taxon>Bacteria</taxon>
        <taxon>Bacillati</taxon>
        <taxon>Actinomycetota</taxon>
        <taxon>Actinomycetes</taxon>
        <taxon>Bifidobacteriales</taxon>
        <taxon>Bifidobacteriaceae</taxon>
        <taxon>Bifidobacterium</taxon>
    </lineage>
</organism>
<feature type="transmembrane region" description="Helical" evidence="5">
    <location>
        <begin position="667"/>
        <end position="689"/>
    </location>
</feature>
<evidence type="ECO:0000256" key="6">
    <source>
        <dbReference type="SAM" id="SignalP"/>
    </source>
</evidence>
<sequence>MKASWKKFLAGVAAAAMTVGGFALGAGTAMAAIGGGSSDDNPLKSTTTDTTARIAVRDDFYESHADRYKAYLVAAYDMDNVKPAAANTSYLDIETLKYTQGDLPDATLKTALTAAGVDSSTLTDTDAIYSALKAVATQSPDAPYGYTDTTNPGKGVATERKFADALGSALDAMSSADLGKLKSTKITPVGQDTLMDTGTLKDDNSTAVPKTGLYLVWDTMKDTTDNMETSTRSVPMLVSSTLYKAPNTVYPGLWLSDGNHTNVSGIIDVKNTFGDVLKQVVEKDGTTPNLNPSYSIGDIVTFQLQTAIPNYAGYTKNTDTTAADARKLLVTDTFEKNAHTKIPFSDPKVTSVKLYRANNVTGVYEELKNGALTPDTDYTAAPTTVSDTDKTVNGMTIDLAKLVNGDGTTAAGATWQTNDSVVITLTATLNKDAFVTNTAGAETTGIDPNGNANSVKVDFSDHTATGHHEVLGPTVNVYSFKFSLVKQYRKDNTPLRNAQFTVKRSSDGKYLTLSDGAWGTVDNEPTADTAYPTKASPDEKTLNTLNGRGVFLTNDKGKIDFNGLEEGTYTVHEIKAPQEYFQNALPSFDITIDPTYTKDDSNGSQTMFDASPDVVSGDHILTTLEYKYGKSNGLVTAADGPVTVTKNTSSVTVDNVKSITELPKTGAAGIAFFTVIGVAVVALAGVFAVHARKASRLA</sequence>
<protein>
    <submittedName>
        <fullName evidence="8">Bifunctional protein: cell surface protein with Gram positive anchor and Cna protein B-type domain</fullName>
    </submittedName>
</protein>
<comment type="caution">
    <text evidence="8">The sequence shown here is derived from an EMBL/GenBank/DDBJ whole genome shotgun (WGS) entry which is preliminary data.</text>
</comment>
<feature type="domain" description="Gram-positive cocci surface proteins LPxTG" evidence="7">
    <location>
        <begin position="662"/>
        <end position="698"/>
    </location>
</feature>
<dbReference type="InterPro" id="IPR019931">
    <property type="entry name" value="LPXTG_anchor"/>
</dbReference>
<keyword evidence="3 6" id="KW-0732">Signal</keyword>
<keyword evidence="5" id="KW-0812">Transmembrane</keyword>
<keyword evidence="1" id="KW-0134">Cell wall</keyword>
<proteinExistence type="predicted"/>
<dbReference type="EMBL" id="JGYQ01000016">
    <property type="protein sequence ID" value="KFI46460.1"/>
    <property type="molecule type" value="Genomic_DNA"/>
</dbReference>
<dbReference type="RefSeq" id="WP_026502429.1">
    <property type="nucleotide sequence ID" value="NZ_JGYQ01000016.1"/>
</dbReference>
<dbReference type="Proteomes" id="UP000029093">
    <property type="component" value="Unassembled WGS sequence"/>
</dbReference>
<dbReference type="Pfam" id="PF17802">
    <property type="entry name" value="SpaA"/>
    <property type="match status" value="1"/>
</dbReference>
<name>A0A086ZIW0_9BIFI</name>
<dbReference type="NCBIfam" id="TIGR01167">
    <property type="entry name" value="LPXTG_anchor"/>
    <property type="match status" value="1"/>
</dbReference>
<dbReference type="Gene3D" id="2.60.40.10">
    <property type="entry name" value="Immunoglobulins"/>
    <property type="match status" value="1"/>
</dbReference>
<dbReference type="GeneID" id="303204655"/>
<evidence type="ECO:0000259" key="7">
    <source>
        <dbReference type="PROSITE" id="PS50847"/>
    </source>
</evidence>
<keyword evidence="4" id="KW-0572">Peptidoglycan-anchor</keyword>
<dbReference type="InterPro" id="IPR041033">
    <property type="entry name" value="SpaA_PFL_dom_1"/>
</dbReference>
<gene>
    <name evidence="8" type="ORF">BBOU_1552</name>
</gene>
<dbReference type="AlphaFoldDB" id="A0A086ZIW0"/>
<evidence type="ECO:0000256" key="4">
    <source>
        <dbReference type="ARBA" id="ARBA00023088"/>
    </source>
</evidence>
<dbReference type="OrthoDB" id="3224346at2"/>
<reference evidence="8 9" key="1">
    <citation type="submission" date="2014-03" db="EMBL/GenBank/DDBJ databases">
        <title>Genomics of Bifidobacteria.</title>
        <authorList>
            <person name="Ventura M."/>
            <person name="Milani C."/>
            <person name="Lugli G.A."/>
        </authorList>
    </citation>
    <scope>NUCLEOTIDE SEQUENCE [LARGE SCALE GENOMIC DNA]</scope>
    <source>
        <strain evidence="8 9">LMG 10736</strain>
    </source>
</reference>
<keyword evidence="5" id="KW-1133">Transmembrane helix</keyword>
<evidence type="ECO:0000256" key="2">
    <source>
        <dbReference type="ARBA" id="ARBA00022525"/>
    </source>
</evidence>
<accession>A0A086ZIW0</accession>
<evidence type="ECO:0000256" key="1">
    <source>
        <dbReference type="ARBA" id="ARBA00022512"/>
    </source>
</evidence>
<dbReference type="Pfam" id="PF00746">
    <property type="entry name" value="Gram_pos_anchor"/>
    <property type="match status" value="1"/>
</dbReference>
<keyword evidence="5" id="KW-0472">Membrane</keyword>
<feature type="chain" id="PRO_5001818037" evidence="6">
    <location>
        <begin position="32"/>
        <end position="698"/>
    </location>
</feature>
<feature type="signal peptide" evidence="6">
    <location>
        <begin position="1"/>
        <end position="31"/>
    </location>
</feature>
<dbReference type="GO" id="GO:0005975">
    <property type="term" value="P:carbohydrate metabolic process"/>
    <property type="evidence" value="ECO:0007669"/>
    <property type="project" value="UniProtKB-ARBA"/>
</dbReference>
<keyword evidence="9" id="KW-1185">Reference proteome</keyword>
<evidence type="ECO:0000256" key="5">
    <source>
        <dbReference type="SAM" id="Phobius"/>
    </source>
</evidence>
<evidence type="ECO:0000256" key="3">
    <source>
        <dbReference type="ARBA" id="ARBA00022729"/>
    </source>
</evidence>
<evidence type="ECO:0000313" key="8">
    <source>
        <dbReference type="EMBL" id="KFI46460.1"/>
    </source>
</evidence>